<feature type="transmembrane region" description="Helical" evidence="8">
    <location>
        <begin position="90"/>
        <end position="107"/>
    </location>
</feature>
<keyword evidence="11" id="KW-1185">Reference proteome</keyword>
<dbReference type="PANTHER" id="PTHR43711:SF26">
    <property type="entry name" value="SENSOR HISTIDINE KINASE RCSC"/>
    <property type="match status" value="1"/>
</dbReference>
<dbReference type="PRINTS" id="PR00344">
    <property type="entry name" value="BCTRLSENSOR"/>
</dbReference>
<dbReference type="SMART" id="SM00387">
    <property type="entry name" value="HATPase_c"/>
    <property type="match status" value="1"/>
</dbReference>
<keyword evidence="5" id="KW-0418">Kinase</keyword>
<feature type="domain" description="Histidine kinase" evidence="9">
    <location>
        <begin position="273"/>
        <end position="494"/>
    </location>
</feature>
<dbReference type="Gene3D" id="3.30.565.10">
    <property type="entry name" value="Histidine kinase-like ATPase, C-terminal domain"/>
    <property type="match status" value="1"/>
</dbReference>
<keyword evidence="8" id="KW-0812">Transmembrane</keyword>
<dbReference type="SMART" id="SM00388">
    <property type="entry name" value="HisKA"/>
    <property type="match status" value="1"/>
</dbReference>
<dbReference type="InterPro" id="IPR004358">
    <property type="entry name" value="Sig_transdc_His_kin-like_C"/>
</dbReference>
<dbReference type="STRING" id="1336235.GCA_000518785_00519"/>
<dbReference type="EMBL" id="UEYP01000002">
    <property type="protein sequence ID" value="SSC66446.1"/>
    <property type="molecule type" value="Genomic_DNA"/>
</dbReference>
<keyword evidence="7" id="KW-0175">Coiled coil</keyword>
<evidence type="ECO:0000259" key="9">
    <source>
        <dbReference type="PROSITE" id="PS50109"/>
    </source>
</evidence>
<dbReference type="InterPro" id="IPR036097">
    <property type="entry name" value="HisK_dim/P_sf"/>
</dbReference>
<feature type="transmembrane region" description="Helical" evidence="8">
    <location>
        <begin position="180"/>
        <end position="197"/>
    </location>
</feature>
<dbReference type="EC" id="2.7.13.3" evidence="2"/>
<accession>A0A376AF42</accession>
<dbReference type="PROSITE" id="PS50109">
    <property type="entry name" value="HIS_KIN"/>
    <property type="match status" value="1"/>
</dbReference>
<keyword evidence="8" id="KW-1133">Transmembrane helix</keyword>
<dbReference type="InterPro" id="IPR003594">
    <property type="entry name" value="HATPase_dom"/>
</dbReference>
<evidence type="ECO:0000256" key="1">
    <source>
        <dbReference type="ARBA" id="ARBA00000085"/>
    </source>
</evidence>
<feature type="transmembrane region" description="Helical" evidence="8">
    <location>
        <begin position="156"/>
        <end position="173"/>
    </location>
</feature>
<comment type="catalytic activity">
    <reaction evidence="1">
        <text>ATP + protein L-histidine = ADP + protein N-phospho-L-histidine.</text>
        <dbReference type="EC" id="2.7.13.3"/>
    </reaction>
</comment>
<name>A0A376AF42_9HYPH</name>
<dbReference type="AlphaFoldDB" id="A0A376AF42"/>
<feature type="transmembrane region" description="Helical" evidence="8">
    <location>
        <begin position="55"/>
        <end position="84"/>
    </location>
</feature>
<evidence type="ECO:0000313" key="10">
    <source>
        <dbReference type="EMBL" id="SSC66446.1"/>
    </source>
</evidence>
<gene>
    <name evidence="10" type="ORF">RHIZ70_2154</name>
</gene>
<sequence length="516" mass="55942">MTIGNMSKGVPTSTDKNIVDLSRGHRNKAVAKAVRTTRERLQSSQSGSMLFESELLAMHVGASLQGAAVLPIIILMVSGFGAYINPDPTLFLWTLATLTVHALNIILVKRASNEDLSATSIVKWRRLLLVGQAGMGVCWALFSMQSCASCGGDTFVLYKGAALLIVLSVTAMSNMLLRQAVLFGFLPTVGALVYVAATTRHSLDIGVTALFTTALVFFIYITSRLHQANLKLLSYQTEKDDLIAELEVAKSLSDEARRRAEEANLAKSRFLASMSHELRTPLNAILGFSEVMATEVLGPLNNPLYKEYSGDIHRSGQHLLDLINEILDLSRIEAGKYELNEEVVSLLDLAEDCVGMVQLRARAKNITIDEQFEPDLPAVWADEKAMRQVVLNLLSNAVKFTPQGGEIHVKAGWTAGGGQYVSIRDNGPGIPENEIPVVLSAFGQGSIAIKSAEQGTGLGLPIVQAILAKHGGEFKLKSKLREGTEVIAILPARRVLESLPAVTETQAVEPRKRQFA</sequence>
<evidence type="ECO:0000256" key="7">
    <source>
        <dbReference type="SAM" id="Coils"/>
    </source>
</evidence>
<dbReference type="PANTHER" id="PTHR43711">
    <property type="entry name" value="TWO-COMPONENT HISTIDINE KINASE"/>
    <property type="match status" value="1"/>
</dbReference>
<keyword evidence="6" id="KW-0902">Two-component regulatory system</keyword>
<dbReference type="InterPro" id="IPR036890">
    <property type="entry name" value="HATPase_C_sf"/>
</dbReference>
<feature type="transmembrane region" description="Helical" evidence="8">
    <location>
        <begin position="127"/>
        <end position="144"/>
    </location>
</feature>
<dbReference type="CDD" id="cd00075">
    <property type="entry name" value="HATPase"/>
    <property type="match status" value="1"/>
</dbReference>
<dbReference type="InterPro" id="IPR005467">
    <property type="entry name" value="His_kinase_dom"/>
</dbReference>
<reference evidence="11" key="1">
    <citation type="submission" date="2018-07" db="EMBL/GenBank/DDBJ databases">
        <authorList>
            <person name="Peiro R."/>
            <person name="Begona"/>
            <person name="Cbmso G."/>
            <person name="Lopez M."/>
            <person name="Gonzalez S."/>
        </authorList>
    </citation>
    <scope>NUCLEOTIDE SEQUENCE [LARGE SCALE GENOMIC DNA]</scope>
</reference>
<dbReference type="InterPro" id="IPR003661">
    <property type="entry name" value="HisK_dim/P_dom"/>
</dbReference>
<dbReference type="Proteomes" id="UP000254764">
    <property type="component" value="Unassembled WGS sequence"/>
</dbReference>
<feature type="coiled-coil region" evidence="7">
    <location>
        <begin position="225"/>
        <end position="266"/>
    </location>
</feature>
<evidence type="ECO:0000256" key="5">
    <source>
        <dbReference type="ARBA" id="ARBA00022777"/>
    </source>
</evidence>
<keyword evidence="3" id="KW-0597">Phosphoprotein</keyword>
<keyword evidence="8" id="KW-0472">Membrane</keyword>
<dbReference type="CDD" id="cd00082">
    <property type="entry name" value="HisKA"/>
    <property type="match status" value="1"/>
</dbReference>
<proteinExistence type="predicted"/>
<dbReference type="InterPro" id="IPR050736">
    <property type="entry name" value="Sensor_HK_Regulatory"/>
</dbReference>
<dbReference type="SUPFAM" id="SSF47384">
    <property type="entry name" value="Homodimeric domain of signal transducing histidine kinase"/>
    <property type="match status" value="1"/>
</dbReference>
<evidence type="ECO:0000256" key="6">
    <source>
        <dbReference type="ARBA" id="ARBA00023012"/>
    </source>
</evidence>
<dbReference type="Pfam" id="PF00512">
    <property type="entry name" value="HisKA"/>
    <property type="match status" value="1"/>
</dbReference>
<dbReference type="GO" id="GO:0000155">
    <property type="term" value="F:phosphorelay sensor kinase activity"/>
    <property type="evidence" value="ECO:0007669"/>
    <property type="project" value="InterPro"/>
</dbReference>
<dbReference type="Gene3D" id="1.10.287.130">
    <property type="match status" value="1"/>
</dbReference>
<organism evidence="10 11">
    <name type="scientific">Ciceribacter selenitireducens ATCC BAA-1503</name>
    <dbReference type="NCBI Taxonomy" id="1336235"/>
    <lineage>
        <taxon>Bacteria</taxon>
        <taxon>Pseudomonadati</taxon>
        <taxon>Pseudomonadota</taxon>
        <taxon>Alphaproteobacteria</taxon>
        <taxon>Hyphomicrobiales</taxon>
        <taxon>Rhizobiaceae</taxon>
        <taxon>Ciceribacter</taxon>
    </lineage>
</organism>
<evidence type="ECO:0000313" key="11">
    <source>
        <dbReference type="Proteomes" id="UP000254764"/>
    </source>
</evidence>
<keyword evidence="4" id="KW-0808">Transferase</keyword>
<evidence type="ECO:0000256" key="3">
    <source>
        <dbReference type="ARBA" id="ARBA00022553"/>
    </source>
</evidence>
<feature type="transmembrane region" description="Helical" evidence="8">
    <location>
        <begin position="203"/>
        <end position="221"/>
    </location>
</feature>
<dbReference type="Pfam" id="PF02518">
    <property type="entry name" value="HATPase_c"/>
    <property type="match status" value="1"/>
</dbReference>
<evidence type="ECO:0000256" key="4">
    <source>
        <dbReference type="ARBA" id="ARBA00022679"/>
    </source>
</evidence>
<protein>
    <recommendedName>
        <fullName evidence="2">histidine kinase</fullName>
        <ecNumber evidence="2">2.7.13.3</ecNumber>
    </recommendedName>
</protein>
<evidence type="ECO:0000256" key="8">
    <source>
        <dbReference type="SAM" id="Phobius"/>
    </source>
</evidence>
<dbReference type="SUPFAM" id="SSF55874">
    <property type="entry name" value="ATPase domain of HSP90 chaperone/DNA topoisomerase II/histidine kinase"/>
    <property type="match status" value="1"/>
</dbReference>
<evidence type="ECO:0000256" key="2">
    <source>
        <dbReference type="ARBA" id="ARBA00012438"/>
    </source>
</evidence>